<keyword evidence="3" id="KW-1185">Reference proteome</keyword>
<evidence type="ECO:0000313" key="3">
    <source>
        <dbReference type="Proteomes" id="UP000636479"/>
    </source>
</evidence>
<feature type="compositionally biased region" description="Acidic residues" evidence="1">
    <location>
        <begin position="136"/>
        <end position="154"/>
    </location>
</feature>
<comment type="caution">
    <text evidence="2">The sequence shown here is derived from an EMBL/GenBank/DDBJ whole genome shotgun (WGS) entry which is preliminary data.</text>
</comment>
<dbReference type="AlphaFoldDB" id="A0A8H6S1T2"/>
<sequence length="335" mass="36498">MAANHDLGRYIPQIGSFAVLTVDPVACVDYLEDPEATAACALLTSKGYVVYVPGTGDPERLRFSPSLFSQPLLWHATGDSQRRALPLGTRRPELAGLVTIKNQAMRQSALQSHLQALLAGDVPAAESSTANHGDGEAMDWEDEEEDERVADSEEAPALAPSTPIQVALPTRISNARQSSKASVADAWNTLLPELEAPWAAFHTATYAAPPTHIAASIHHSLRSGMHILHSLHCAMPLSHSHADCFDSDLQLQISLCDPRRKRGLPCISSATPHRRIHRPSRALPGRLFICVADTMFSLNRNPVLSPPTPSDRASLKRFYGPATSEIAFNRMLMHY</sequence>
<reference evidence="2" key="1">
    <citation type="submission" date="2020-05" db="EMBL/GenBank/DDBJ databases">
        <title>Mycena genomes resolve the evolution of fungal bioluminescence.</title>
        <authorList>
            <person name="Tsai I.J."/>
        </authorList>
    </citation>
    <scope>NUCLEOTIDE SEQUENCE</scope>
    <source>
        <strain evidence="2">171206Taipei</strain>
    </source>
</reference>
<dbReference type="RefSeq" id="XP_037214015.1">
    <property type="nucleotide sequence ID" value="XM_037369517.1"/>
</dbReference>
<name>A0A8H6S1T2_9AGAR</name>
<dbReference type="GeneID" id="59352033"/>
<proteinExistence type="predicted"/>
<feature type="region of interest" description="Disordered" evidence="1">
    <location>
        <begin position="124"/>
        <end position="159"/>
    </location>
</feature>
<organism evidence="2 3">
    <name type="scientific">Mycena indigotica</name>
    <dbReference type="NCBI Taxonomy" id="2126181"/>
    <lineage>
        <taxon>Eukaryota</taxon>
        <taxon>Fungi</taxon>
        <taxon>Dikarya</taxon>
        <taxon>Basidiomycota</taxon>
        <taxon>Agaricomycotina</taxon>
        <taxon>Agaricomycetes</taxon>
        <taxon>Agaricomycetidae</taxon>
        <taxon>Agaricales</taxon>
        <taxon>Marasmiineae</taxon>
        <taxon>Mycenaceae</taxon>
        <taxon>Mycena</taxon>
    </lineage>
</organism>
<evidence type="ECO:0000313" key="2">
    <source>
        <dbReference type="EMBL" id="KAF7290655.1"/>
    </source>
</evidence>
<protein>
    <submittedName>
        <fullName evidence="2">Uncharacterized protein</fullName>
    </submittedName>
</protein>
<gene>
    <name evidence="2" type="ORF">MIND_01305800</name>
</gene>
<dbReference type="OrthoDB" id="3053346at2759"/>
<dbReference type="EMBL" id="JACAZF010000014">
    <property type="protein sequence ID" value="KAF7290655.1"/>
    <property type="molecule type" value="Genomic_DNA"/>
</dbReference>
<accession>A0A8H6S1T2</accession>
<dbReference type="Proteomes" id="UP000636479">
    <property type="component" value="Unassembled WGS sequence"/>
</dbReference>
<evidence type="ECO:0000256" key="1">
    <source>
        <dbReference type="SAM" id="MobiDB-lite"/>
    </source>
</evidence>